<evidence type="ECO:0000256" key="8">
    <source>
        <dbReference type="ARBA" id="ARBA00023136"/>
    </source>
</evidence>
<dbReference type="EMBL" id="FMJD01000008">
    <property type="protein sequence ID" value="SCM76613.1"/>
    <property type="molecule type" value="Genomic_DNA"/>
</dbReference>
<dbReference type="Pfam" id="PF02530">
    <property type="entry name" value="Porin_2"/>
    <property type="match status" value="1"/>
</dbReference>
<keyword evidence="3 10" id="KW-1134">Transmembrane beta strand</keyword>
<feature type="chain" id="PRO_5011826282" description="Porin" evidence="10">
    <location>
        <begin position="22"/>
        <end position="354"/>
    </location>
</feature>
<keyword evidence="4 10" id="KW-0812">Transmembrane</keyword>
<keyword evidence="5 10" id="KW-0732">Signal</keyword>
<name>A0A212LGC6_9HYPH</name>
<keyword evidence="8 10" id="KW-0472">Membrane</keyword>
<organism evidence="11">
    <name type="scientific">uncultured Pleomorphomonas sp</name>
    <dbReference type="NCBI Taxonomy" id="442121"/>
    <lineage>
        <taxon>Bacteria</taxon>
        <taxon>Pseudomonadati</taxon>
        <taxon>Pseudomonadota</taxon>
        <taxon>Alphaproteobacteria</taxon>
        <taxon>Hyphomicrobiales</taxon>
        <taxon>Pleomorphomonadaceae</taxon>
        <taxon>Pleomorphomonas</taxon>
        <taxon>environmental samples</taxon>
    </lineage>
</organism>
<comment type="similarity">
    <text evidence="1 10">Belongs to the alphaproteobacteria porin family.</text>
</comment>
<evidence type="ECO:0000256" key="3">
    <source>
        <dbReference type="ARBA" id="ARBA00022452"/>
    </source>
</evidence>
<keyword evidence="7 10" id="KW-0626">Porin</keyword>
<comment type="domain">
    <text evidence="10">Consists of 16-stranded beta-barrel sheets, with large surface-exposed loops, that form a transmembrane pore at the center of each barrel. The pore is partially ocluded by a peptide loop that folds into the pore lumen.</text>
</comment>
<protein>
    <recommendedName>
        <fullName evidence="10">Porin</fullName>
    </recommendedName>
</protein>
<comment type="subcellular location">
    <subcellularLocation>
        <location evidence="10">Cell outer membrane</location>
        <topology evidence="10">Multi-pass membrane protein</topology>
    </subcellularLocation>
</comment>
<dbReference type="GO" id="GO:0009279">
    <property type="term" value="C:cell outer membrane"/>
    <property type="evidence" value="ECO:0007669"/>
    <property type="project" value="UniProtKB-SubCell"/>
</dbReference>
<dbReference type="SUPFAM" id="SSF56935">
    <property type="entry name" value="Porins"/>
    <property type="match status" value="1"/>
</dbReference>
<dbReference type="GO" id="GO:0015288">
    <property type="term" value="F:porin activity"/>
    <property type="evidence" value="ECO:0007669"/>
    <property type="project" value="UniProtKB-KW"/>
</dbReference>
<proteinExistence type="inferred from homology"/>
<evidence type="ECO:0000256" key="2">
    <source>
        <dbReference type="ARBA" id="ARBA00022448"/>
    </source>
</evidence>
<evidence type="ECO:0000256" key="1">
    <source>
        <dbReference type="ARBA" id="ARBA00009521"/>
    </source>
</evidence>
<evidence type="ECO:0000256" key="7">
    <source>
        <dbReference type="ARBA" id="ARBA00023114"/>
    </source>
</evidence>
<evidence type="ECO:0000313" key="11">
    <source>
        <dbReference type="EMBL" id="SCM76613.1"/>
    </source>
</evidence>
<sequence>MNMKTLLGTAAGLMVATGAYAADLPGEAAPAAVDYVKVCDAYGAGFFYIPGTETCLRVKGRVRAGVTYTNNGGDLNDNNDNVQMRADAYVGFDARTASDIGVVRSYFEVAIDDDTRDILATQAFIQVGYVTVGRQDEVANGDGLYGINDSTWAPGDFTATGASVLVDNLGGGFFIGAGIYGNTDSTTRPVLWESGEQAEYQLSGIVGITGQSWGSFDVSGIYRSFDANDNDIWGVKATANLKLVERLSLRLWAAYQDGGDGGALNNIAGEAVENITDLALAASYQVTDPLAVYAGVRYQIVDAAATSAADDFIYGNLGVDYELAPGLNLQGELDYGAQDDWNQFSAVTRLVRVW</sequence>
<dbReference type="GO" id="GO:0046930">
    <property type="term" value="C:pore complex"/>
    <property type="evidence" value="ECO:0007669"/>
    <property type="project" value="UniProtKB-KW"/>
</dbReference>
<keyword evidence="9 10" id="KW-0998">Cell outer membrane</keyword>
<evidence type="ECO:0000256" key="4">
    <source>
        <dbReference type="ARBA" id="ARBA00022692"/>
    </source>
</evidence>
<evidence type="ECO:0000256" key="6">
    <source>
        <dbReference type="ARBA" id="ARBA00023065"/>
    </source>
</evidence>
<reference evidence="11" key="1">
    <citation type="submission" date="2016-08" db="EMBL/GenBank/DDBJ databases">
        <authorList>
            <person name="Seilhamer J.J."/>
        </authorList>
    </citation>
    <scope>NUCLEOTIDE SEQUENCE</scope>
    <source>
        <strain evidence="11">86</strain>
    </source>
</reference>
<dbReference type="GO" id="GO:0006811">
    <property type="term" value="P:monoatomic ion transport"/>
    <property type="evidence" value="ECO:0007669"/>
    <property type="project" value="UniProtKB-KW"/>
</dbReference>
<evidence type="ECO:0000256" key="5">
    <source>
        <dbReference type="ARBA" id="ARBA00022729"/>
    </source>
</evidence>
<feature type="signal peptide" evidence="10">
    <location>
        <begin position="1"/>
        <end position="21"/>
    </location>
</feature>
<evidence type="ECO:0000256" key="9">
    <source>
        <dbReference type="ARBA" id="ARBA00023237"/>
    </source>
</evidence>
<accession>A0A212LGC6</accession>
<comment type="function">
    <text evidence="10">Forms passive diffusion pores that allow small molecular weight hydrophilic materials across the outer membrane.</text>
</comment>
<dbReference type="AlphaFoldDB" id="A0A212LGC6"/>
<keyword evidence="6 10" id="KW-0406">Ion transport</keyword>
<keyword evidence="2 10" id="KW-0813">Transport</keyword>
<dbReference type="InterPro" id="IPR003684">
    <property type="entry name" value="Porin_alphabac"/>
</dbReference>
<evidence type="ECO:0000256" key="10">
    <source>
        <dbReference type="RuleBase" id="RU364005"/>
    </source>
</evidence>
<gene>
    <name evidence="11" type="ORF">KL86PLE_40418</name>
</gene>